<keyword evidence="8" id="KW-0663">Pyridoxal phosphate</keyword>
<keyword evidence="7" id="KW-0460">Magnesium</keyword>
<feature type="domain" description="Tryptophan synthase beta chain-like PALP" evidence="10">
    <location>
        <begin position="17"/>
        <end position="309"/>
    </location>
</feature>
<keyword evidence="9" id="KW-0456">Lyase</keyword>
<accession>A0A381Y7H9</accession>
<dbReference type="PANTHER" id="PTHR43050">
    <property type="entry name" value="SERINE / THREONINE RACEMASE FAMILY MEMBER"/>
    <property type="match status" value="1"/>
</dbReference>
<evidence type="ECO:0000256" key="7">
    <source>
        <dbReference type="ARBA" id="ARBA00022842"/>
    </source>
</evidence>
<dbReference type="Pfam" id="PF00291">
    <property type="entry name" value="PALP"/>
    <property type="match status" value="1"/>
</dbReference>
<dbReference type="GO" id="GO:0030170">
    <property type="term" value="F:pyridoxal phosphate binding"/>
    <property type="evidence" value="ECO:0007669"/>
    <property type="project" value="InterPro"/>
</dbReference>
<dbReference type="InterPro" id="IPR001926">
    <property type="entry name" value="TrpB-like_PALP"/>
</dbReference>
<protein>
    <recommendedName>
        <fullName evidence="10">Tryptophan synthase beta chain-like PALP domain-containing protein</fullName>
    </recommendedName>
</protein>
<comment type="cofactor">
    <cofactor evidence="3">
        <name>Mn(2+)</name>
        <dbReference type="ChEBI" id="CHEBI:29035"/>
    </cofactor>
</comment>
<comment type="cofactor">
    <cofactor evidence="4">
        <name>Mg(2+)</name>
        <dbReference type="ChEBI" id="CHEBI:18420"/>
    </cofactor>
</comment>
<dbReference type="PANTHER" id="PTHR43050:SF1">
    <property type="entry name" value="SERINE RACEMASE"/>
    <property type="match status" value="1"/>
</dbReference>
<dbReference type="InterPro" id="IPR036052">
    <property type="entry name" value="TrpB-like_PALP_sf"/>
</dbReference>
<evidence type="ECO:0000256" key="1">
    <source>
        <dbReference type="ARBA" id="ARBA00001913"/>
    </source>
</evidence>
<evidence type="ECO:0000256" key="5">
    <source>
        <dbReference type="ARBA" id="ARBA00008639"/>
    </source>
</evidence>
<dbReference type="Gene3D" id="3.40.50.1100">
    <property type="match status" value="2"/>
</dbReference>
<comment type="similarity">
    <text evidence="5">Belongs to the ACC deaminase/D-cysteine desulfhydrase family.</text>
</comment>
<dbReference type="SUPFAM" id="SSF53686">
    <property type="entry name" value="Tryptophan synthase beta subunit-like PLP-dependent enzymes"/>
    <property type="match status" value="1"/>
</dbReference>
<dbReference type="InterPro" id="IPR027278">
    <property type="entry name" value="ACCD_DCysDesulf"/>
</dbReference>
<evidence type="ECO:0000256" key="2">
    <source>
        <dbReference type="ARBA" id="ARBA00001933"/>
    </source>
</evidence>
<dbReference type="GO" id="GO:0016846">
    <property type="term" value="F:carbon-sulfur lyase activity"/>
    <property type="evidence" value="ECO:0007669"/>
    <property type="project" value="UniProtKB-ARBA"/>
</dbReference>
<dbReference type="AlphaFoldDB" id="A0A381Y7H9"/>
<evidence type="ECO:0000256" key="9">
    <source>
        <dbReference type="ARBA" id="ARBA00023239"/>
    </source>
</evidence>
<evidence type="ECO:0000256" key="8">
    <source>
        <dbReference type="ARBA" id="ARBA00022898"/>
    </source>
</evidence>
<proteinExistence type="inferred from homology"/>
<evidence type="ECO:0000256" key="6">
    <source>
        <dbReference type="ARBA" id="ARBA00010869"/>
    </source>
</evidence>
<organism evidence="11">
    <name type="scientific">marine metagenome</name>
    <dbReference type="NCBI Taxonomy" id="408172"/>
    <lineage>
        <taxon>unclassified sequences</taxon>
        <taxon>metagenomes</taxon>
        <taxon>ecological metagenomes</taxon>
    </lineage>
</organism>
<dbReference type="EMBL" id="UINC01017545">
    <property type="protein sequence ID" value="SVA72860.1"/>
    <property type="molecule type" value="Genomic_DNA"/>
</dbReference>
<sequence length="322" mass="34988">MIALEKILDANTILKGIVRETPLFSSNKLNQSLGVDVFFKAESEQHTGSFKIRGAYYCMHQHLMDHGPQNVVAYSSGNHAQGVALAGSLLGLFTTIVMPSDAPKAKIEGTRNYGANIITYDRYTEDREHIASEYADKNNAFLVPPYNHEDIIAGQSTVAVEAVQQMASMDLSIDDYICPIGGGGLIAGSGLALKNLTPKTQIFGVEPKFFNDTQQSFSVGSRQKISIKKNTTICDALMVDTPGKLTFPINQQQIKEIFTVDDDDVIEAMTFAYHELDLILEPSGAVGLALLLKGDFTPGGKNVVVVFSGGNIDVSEHQKLIK</sequence>
<dbReference type="GO" id="GO:0070179">
    <property type="term" value="P:D-serine biosynthetic process"/>
    <property type="evidence" value="ECO:0007669"/>
    <property type="project" value="TreeGrafter"/>
</dbReference>
<evidence type="ECO:0000313" key="11">
    <source>
        <dbReference type="EMBL" id="SVA72860.1"/>
    </source>
</evidence>
<comment type="cofactor">
    <cofactor evidence="1">
        <name>Ca(2+)</name>
        <dbReference type="ChEBI" id="CHEBI:29108"/>
    </cofactor>
</comment>
<dbReference type="PROSITE" id="PS00165">
    <property type="entry name" value="DEHYDRATASE_SER_THR"/>
    <property type="match status" value="1"/>
</dbReference>
<dbReference type="GO" id="GO:0000287">
    <property type="term" value="F:magnesium ion binding"/>
    <property type="evidence" value="ECO:0007669"/>
    <property type="project" value="TreeGrafter"/>
</dbReference>
<dbReference type="InterPro" id="IPR000634">
    <property type="entry name" value="Ser/Thr_deHydtase_PyrdxlP-BS"/>
</dbReference>
<evidence type="ECO:0000259" key="10">
    <source>
        <dbReference type="Pfam" id="PF00291"/>
    </source>
</evidence>
<dbReference type="PIRSF" id="PIRSF006278">
    <property type="entry name" value="ACCD_DCysDesulf"/>
    <property type="match status" value="1"/>
</dbReference>
<gene>
    <name evidence="11" type="ORF">METZ01_LOCUS125714</name>
</gene>
<dbReference type="CDD" id="cd01562">
    <property type="entry name" value="Thr-dehyd"/>
    <property type="match status" value="1"/>
</dbReference>
<dbReference type="GO" id="GO:0018114">
    <property type="term" value="F:threonine racemase activity"/>
    <property type="evidence" value="ECO:0007669"/>
    <property type="project" value="TreeGrafter"/>
</dbReference>
<name>A0A381Y7H9_9ZZZZ</name>
<dbReference type="FunFam" id="3.40.50.1100:FF:000005">
    <property type="entry name" value="Threonine dehydratase catabolic"/>
    <property type="match status" value="1"/>
</dbReference>
<dbReference type="GO" id="GO:0005524">
    <property type="term" value="F:ATP binding"/>
    <property type="evidence" value="ECO:0007669"/>
    <property type="project" value="TreeGrafter"/>
</dbReference>
<dbReference type="GO" id="GO:0003941">
    <property type="term" value="F:L-serine ammonia-lyase activity"/>
    <property type="evidence" value="ECO:0007669"/>
    <property type="project" value="TreeGrafter"/>
</dbReference>
<comment type="cofactor">
    <cofactor evidence="2">
        <name>pyridoxal 5'-phosphate</name>
        <dbReference type="ChEBI" id="CHEBI:597326"/>
    </cofactor>
</comment>
<dbReference type="GO" id="GO:0030378">
    <property type="term" value="F:serine racemase activity"/>
    <property type="evidence" value="ECO:0007669"/>
    <property type="project" value="TreeGrafter"/>
</dbReference>
<evidence type="ECO:0000256" key="3">
    <source>
        <dbReference type="ARBA" id="ARBA00001936"/>
    </source>
</evidence>
<evidence type="ECO:0000256" key="4">
    <source>
        <dbReference type="ARBA" id="ARBA00001946"/>
    </source>
</evidence>
<comment type="similarity">
    <text evidence="6">Belongs to the serine/threonine dehydratase family.</text>
</comment>
<reference evidence="11" key="1">
    <citation type="submission" date="2018-05" db="EMBL/GenBank/DDBJ databases">
        <authorList>
            <person name="Lanie J.A."/>
            <person name="Ng W.-L."/>
            <person name="Kazmierczak K.M."/>
            <person name="Andrzejewski T.M."/>
            <person name="Davidsen T.M."/>
            <person name="Wayne K.J."/>
            <person name="Tettelin H."/>
            <person name="Glass J.I."/>
            <person name="Rusch D."/>
            <person name="Podicherti R."/>
            <person name="Tsui H.-C.T."/>
            <person name="Winkler M.E."/>
        </authorList>
    </citation>
    <scope>NUCLEOTIDE SEQUENCE</scope>
</reference>